<protein>
    <submittedName>
        <fullName evidence="1">Uncharacterized protein</fullName>
    </submittedName>
</protein>
<evidence type="ECO:0000313" key="1">
    <source>
        <dbReference type="EMBL" id="KKN28268.1"/>
    </source>
</evidence>
<name>A0A0F9SFZ8_9ZZZZ</name>
<dbReference type="AlphaFoldDB" id="A0A0F9SFZ8"/>
<organism evidence="1">
    <name type="scientific">marine sediment metagenome</name>
    <dbReference type="NCBI Taxonomy" id="412755"/>
    <lineage>
        <taxon>unclassified sequences</taxon>
        <taxon>metagenomes</taxon>
        <taxon>ecological metagenomes</taxon>
    </lineage>
</organism>
<reference evidence="1" key="1">
    <citation type="journal article" date="2015" name="Nature">
        <title>Complex archaea that bridge the gap between prokaryotes and eukaryotes.</title>
        <authorList>
            <person name="Spang A."/>
            <person name="Saw J.H."/>
            <person name="Jorgensen S.L."/>
            <person name="Zaremba-Niedzwiedzka K."/>
            <person name="Martijn J."/>
            <person name="Lind A.E."/>
            <person name="van Eijk R."/>
            <person name="Schleper C."/>
            <person name="Guy L."/>
            <person name="Ettema T.J."/>
        </authorList>
    </citation>
    <scope>NUCLEOTIDE SEQUENCE</scope>
</reference>
<comment type="caution">
    <text evidence="1">The sequence shown here is derived from an EMBL/GenBank/DDBJ whole genome shotgun (WGS) entry which is preliminary data.</text>
</comment>
<accession>A0A0F9SFZ8</accession>
<gene>
    <name evidence="1" type="ORF">LCGC14_0856000</name>
</gene>
<proteinExistence type="predicted"/>
<dbReference type="EMBL" id="LAZR01002576">
    <property type="protein sequence ID" value="KKN28268.1"/>
    <property type="molecule type" value="Genomic_DNA"/>
</dbReference>
<sequence>MSKETKMIDFAIQNDLNLTGSLSHDQVNQLANLWKPQIRWHEKEVYHPINLKDYSEIPASIYPTLTPEEKEEYEFKITVLDDSSFKVESFEPAVMKNKGPVRQFTNGQGQTGYITTSNVLASLDGIVAELLNDDIDSGTEISQGNGAKGSKFFFGSKSTISGQENSSAGDPFLPEHDIKIIAEYKVLIDLLEYELLVEEANDYPITKDALRGGFSITSQFFFRSDQGNSILSASTRRNIMQALIAAHKSGNNVEFQNTIESIPSGWRFNFNNWAILKGYSFMEYYFYYAYSNWSDYENDLFSNYHEGDVEGCCVVFETKKVEMEFSLPNPNLLNIPPISVITSVHEEYQNLDKYKTLDSSHAREDLNVWVALGSHATYLTSGNHDVVDFGVLVNTVIEKVSILVIPLLPFIIIAAIIEHFIDVEDQTSDSGGFTDNNIPDGSDNRHFQSTIETTPLSDVNNIYKNNNLEALAVRSYQGKYGGTSGFKNNSGTFKNKSGRYFRKLTRNLRVSVID</sequence>